<organism evidence="1 2">
    <name type="scientific">Gordonia malaquae NBRC 108250</name>
    <dbReference type="NCBI Taxonomy" id="1223542"/>
    <lineage>
        <taxon>Bacteria</taxon>
        <taxon>Bacillati</taxon>
        <taxon>Actinomycetota</taxon>
        <taxon>Actinomycetes</taxon>
        <taxon>Mycobacteriales</taxon>
        <taxon>Gordoniaceae</taxon>
        <taxon>Gordonia</taxon>
    </lineage>
</organism>
<evidence type="ECO:0000313" key="1">
    <source>
        <dbReference type="EMBL" id="GAC80367.1"/>
    </source>
</evidence>
<reference evidence="1 2" key="1">
    <citation type="submission" date="2013-02" db="EMBL/GenBank/DDBJ databases">
        <title>Whole genome shotgun sequence of Gordonia malaquae NBRC 108250.</title>
        <authorList>
            <person name="Yoshida I."/>
            <person name="Hosoyama A."/>
            <person name="Tsuchikane K."/>
            <person name="Ando Y."/>
            <person name="Baba S."/>
            <person name="Ohji S."/>
            <person name="Hamada M."/>
            <person name="Tamura T."/>
            <person name="Yamazoe A."/>
            <person name="Yamazaki S."/>
            <person name="Fujita N."/>
        </authorList>
    </citation>
    <scope>NUCLEOTIDE SEQUENCE [LARGE SCALE GENOMIC DNA]</scope>
    <source>
        <strain evidence="1 2">NBRC 108250</strain>
    </source>
</reference>
<dbReference type="EMBL" id="BAOP01000017">
    <property type="protein sequence ID" value="GAC80367.1"/>
    <property type="molecule type" value="Genomic_DNA"/>
</dbReference>
<dbReference type="RefSeq" id="WP_008379341.1">
    <property type="nucleotide sequence ID" value="NZ_BAOP01000017.1"/>
</dbReference>
<comment type="caution">
    <text evidence="1">The sequence shown here is derived from an EMBL/GenBank/DDBJ whole genome shotgun (WGS) entry which is preliminary data.</text>
</comment>
<dbReference type="InterPro" id="IPR035169">
    <property type="entry name" value="DUF5318"/>
</dbReference>
<dbReference type="OrthoDB" id="3531406at2"/>
<proteinExistence type="predicted"/>
<evidence type="ECO:0008006" key="3">
    <source>
        <dbReference type="Google" id="ProtNLM"/>
    </source>
</evidence>
<dbReference type="AlphaFoldDB" id="M3UXB4"/>
<dbReference type="eggNOG" id="ENOG5032SMG">
    <property type="taxonomic scope" value="Bacteria"/>
</dbReference>
<evidence type="ECO:0000313" key="2">
    <source>
        <dbReference type="Proteomes" id="UP000035009"/>
    </source>
</evidence>
<protein>
    <recommendedName>
        <fullName evidence="3">DUF5318 domain-containing protein</fullName>
    </recommendedName>
</protein>
<gene>
    <name evidence="1" type="ORF">GM1_017_00250</name>
</gene>
<keyword evidence="2" id="KW-1185">Reference proteome</keyword>
<dbReference type="Pfam" id="PF17249">
    <property type="entry name" value="DUF5318"/>
    <property type="match status" value="1"/>
</dbReference>
<accession>M3UXB4</accession>
<dbReference type="STRING" id="410332.SAMN04488550_0272"/>
<sequence length="129" mass="14477">MHRQQIDYALARRATLARMRAGEVQLKDVCDADTYLLRAAKFHGQSTDRPCPVCRKEQVTQVSWLFGSTIGGPSGTARTEPEIAVLATRSPEFTVHVVEVCRTCRWNYLIQSYVAGVPARATKRRRAAK</sequence>
<dbReference type="Proteomes" id="UP000035009">
    <property type="component" value="Unassembled WGS sequence"/>
</dbReference>
<name>M3UXB4_GORML</name>